<keyword evidence="1" id="KW-1133">Transmembrane helix</keyword>
<evidence type="ECO:0000259" key="2">
    <source>
        <dbReference type="Pfam" id="PF03599"/>
    </source>
</evidence>
<accession>A0A1G9KNI3</accession>
<dbReference type="Proteomes" id="UP000182146">
    <property type="component" value="Unassembled WGS sequence"/>
</dbReference>
<dbReference type="InterPro" id="IPR016041">
    <property type="entry name" value="Ac-CoA_synth_d_su_TIM-brl"/>
</dbReference>
<feature type="domain" description="CO dehydrogenase/acetyl-CoA synthase delta subunit TIM barrel" evidence="2">
    <location>
        <begin position="63"/>
        <end position="173"/>
    </location>
</feature>
<dbReference type="Pfam" id="PF03599">
    <property type="entry name" value="CdhD"/>
    <property type="match status" value="1"/>
</dbReference>
<sequence>MQSCCPPEKVRELPGYRLWPFVGGWFATSVGQVPQVCTRLTWGDHLGHWQMRWGIGRLRYRIAPGLYAVGCPDADAPVVVTANYKMSFDALRRELGGRDLWILVLETHGINVWCAAGKGTFGTEELARRVKATGLEKLVRHRRLIVPQLGAVGVAAHEVKKACGFQVVYGPVRAADLPVLLDCGERAITPAMRRVTFTTRERLVLTPVELSGMLKIMLWAALALLVLGGIGPGIFSISAAFTRGGTAVLAALAGVFAGAVLTPVLLPWLPWRAFAAKGALVGGALALVLGLLGAASGTDLAALVLGMAAASSYCAMNFTGSTTFTSPSGVEKEMRRAIPLQGAALLLAGSFWLWGAF</sequence>
<dbReference type="EMBL" id="FNGU01000001">
    <property type="protein sequence ID" value="SDL51390.1"/>
    <property type="molecule type" value="Genomic_DNA"/>
</dbReference>
<evidence type="ECO:0000256" key="1">
    <source>
        <dbReference type="SAM" id="Phobius"/>
    </source>
</evidence>
<evidence type="ECO:0000313" key="3">
    <source>
        <dbReference type="EMBL" id="SDL51390.1"/>
    </source>
</evidence>
<feature type="transmembrane region" description="Helical" evidence="1">
    <location>
        <begin position="216"/>
        <end position="241"/>
    </location>
</feature>
<gene>
    <name evidence="3" type="ORF">SAMN05660860_00822</name>
</gene>
<feature type="transmembrane region" description="Helical" evidence="1">
    <location>
        <begin position="278"/>
        <end position="295"/>
    </location>
</feature>
<dbReference type="NCBIfam" id="NF040863">
    <property type="entry name" value="HgcA_corrinoid"/>
    <property type="match status" value="1"/>
</dbReference>
<dbReference type="AlphaFoldDB" id="A0A1G9KNI3"/>
<feature type="transmembrane region" description="Helical" evidence="1">
    <location>
        <begin position="337"/>
        <end position="355"/>
    </location>
</feature>
<organism evidence="3 4">
    <name type="scientific">Geoalkalibacter ferrihydriticus</name>
    <dbReference type="NCBI Taxonomy" id="392333"/>
    <lineage>
        <taxon>Bacteria</taxon>
        <taxon>Pseudomonadati</taxon>
        <taxon>Thermodesulfobacteriota</taxon>
        <taxon>Desulfuromonadia</taxon>
        <taxon>Desulfuromonadales</taxon>
        <taxon>Geoalkalibacteraceae</taxon>
        <taxon>Geoalkalibacter</taxon>
    </lineage>
</organism>
<dbReference type="STRING" id="392333.SAMN05660860_00822"/>
<protein>
    <submittedName>
        <fullName evidence="3">CO dehydrogenase/acetyl-CoA synthase delta subunit</fullName>
    </submittedName>
</protein>
<dbReference type="Gene3D" id="3.40.50.11600">
    <property type="match status" value="1"/>
</dbReference>
<name>A0A1G9KNI3_9BACT</name>
<reference evidence="3 4" key="1">
    <citation type="submission" date="2016-10" db="EMBL/GenBank/DDBJ databases">
        <authorList>
            <person name="de Groot N.N."/>
        </authorList>
    </citation>
    <scope>NUCLEOTIDE SEQUENCE [LARGE SCALE GENOMIC DNA]</scope>
    <source>
        <strain evidence="3 4">DSM 17813</strain>
    </source>
</reference>
<keyword evidence="1" id="KW-0472">Membrane</keyword>
<proteinExistence type="predicted"/>
<keyword evidence="1" id="KW-0812">Transmembrane</keyword>
<evidence type="ECO:0000313" key="4">
    <source>
        <dbReference type="Proteomes" id="UP000182146"/>
    </source>
</evidence>
<feature type="transmembrane region" description="Helical" evidence="1">
    <location>
        <begin position="301"/>
        <end position="325"/>
    </location>
</feature>
<feature type="transmembrane region" description="Helical" evidence="1">
    <location>
        <begin position="247"/>
        <end position="266"/>
    </location>
</feature>